<proteinExistence type="inferred from homology"/>
<evidence type="ECO:0000259" key="11">
    <source>
        <dbReference type="PROSITE" id="PS51192"/>
    </source>
</evidence>
<dbReference type="SUPFAM" id="SSF52540">
    <property type="entry name" value="P-loop containing nucleoside triphosphate hydrolases"/>
    <property type="match status" value="1"/>
</dbReference>
<evidence type="ECO:0000256" key="1">
    <source>
        <dbReference type="ARBA" id="ARBA00006847"/>
    </source>
</evidence>
<dbReference type="GO" id="GO:0003724">
    <property type="term" value="F:RNA helicase activity"/>
    <property type="evidence" value="ECO:0007669"/>
    <property type="project" value="TreeGrafter"/>
</dbReference>
<evidence type="ECO:0000256" key="10">
    <source>
        <dbReference type="ARBA" id="ARBA00038437"/>
    </source>
</evidence>
<dbReference type="GO" id="GO:0051607">
    <property type="term" value="P:defense response to virus"/>
    <property type="evidence" value="ECO:0007669"/>
    <property type="project" value="UniProtKB-KW"/>
</dbReference>
<evidence type="ECO:0000313" key="15">
    <source>
        <dbReference type="Proteomes" id="UP000321533"/>
    </source>
</evidence>
<dbReference type="PROSITE" id="PS51194">
    <property type="entry name" value="HELICASE_CTER"/>
    <property type="match status" value="1"/>
</dbReference>
<keyword evidence="7" id="KW-0347">Helicase</keyword>
<dbReference type="InterPro" id="IPR050079">
    <property type="entry name" value="DEAD_box_RNA_helicase"/>
</dbReference>
<dbReference type="GO" id="GO:0016787">
    <property type="term" value="F:hydrolase activity"/>
    <property type="evidence" value="ECO:0007669"/>
    <property type="project" value="UniProtKB-KW"/>
</dbReference>
<evidence type="ECO:0000256" key="4">
    <source>
        <dbReference type="ARBA" id="ARBA00022723"/>
    </source>
</evidence>
<keyword evidence="6" id="KW-0378">Hydrolase</keyword>
<dbReference type="GO" id="GO:0005524">
    <property type="term" value="F:ATP binding"/>
    <property type="evidence" value="ECO:0007669"/>
    <property type="project" value="UniProtKB-KW"/>
</dbReference>
<evidence type="ECO:0000313" key="14">
    <source>
        <dbReference type="EMBL" id="QEC69323.1"/>
    </source>
</evidence>
<feature type="domain" description="HD Cas3-type" evidence="13">
    <location>
        <begin position="12"/>
        <end position="215"/>
    </location>
</feature>
<dbReference type="GO" id="GO:0003676">
    <property type="term" value="F:nucleic acid binding"/>
    <property type="evidence" value="ECO:0007669"/>
    <property type="project" value="InterPro"/>
</dbReference>
<feature type="domain" description="Helicase ATP-binding" evidence="11">
    <location>
        <begin position="253"/>
        <end position="449"/>
    </location>
</feature>
<evidence type="ECO:0000256" key="8">
    <source>
        <dbReference type="ARBA" id="ARBA00022840"/>
    </source>
</evidence>
<comment type="similarity">
    <text evidence="10">Belongs to the DEAD box helicase family.</text>
</comment>
<keyword evidence="3" id="KW-0540">Nuclease</keyword>
<evidence type="ECO:0000256" key="3">
    <source>
        <dbReference type="ARBA" id="ARBA00022722"/>
    </source>
</evidence>
<dbReference type="GO" id="GO:0005829">
    <property type="term" value="C:cytosol"/>
    <property type="evidence" value="ECO:0007669"/>
    <property type="project" value="TreeGrafter"/>
</dbReference>
<accession>A0A5B8VE72</accession>
<dbReference type="InterPro" id="IPR038257">
    <property type="entry name" value="CRISPR-assoc_Cas3_HD_sf"/>
</dbReference>
<keyword evidence="15" id="KW-1185">Reference proteome</keyword>
<keyword evidence="4" id="KW-0479">Metal-binding</keyword>
<dbReference type="InterPro" id="IPR011545">
    <property type="entry name" value="DEAD/DEAH_box_helicase_dom"/>
</dbReference>
<dbReference type="Gene3D" id="3.40.50.300">
    <property type="entry name" value="P-loop containing nucleotide triphosphate hydrolases"/>
    <property type="match status" value="2"/>
</dbReference>
<dbReference type="Gene3D" id="1.10.3210.30">
    <property type="match status" value="1"/>
</dbReference>
<feature type="domain" description="Helicase C-terminal" evidence="12">
    <location>
        <begin position="474"/>
        <end position="623"/>
    </location>
</feature>
<dbReference type="InterPro" id="IPR054712">
    <property type="entry name" value="Cas3-like_dom"/>
</dbReference>
<dbReference type="GO" id="GO:0004518">
    <property type="term" value="F:nuclease activity"/>
    <property type="evidence" value="ECO:0007669"/>
    <property type="project" value="UniProtKB-KW"/>
</dbReference>
<dbReference type="InterPro" id="IPR006474">
    <property type="entry name" value="Helicase_Cas3_CRISPR-ass_core"/>
</dbReference>
<keyword evidence="5" id="KW-0547">Nucleotide-binding</keyword>
<evidence type="ECO:0000256" key="7">
    <source>
        <dbReference type="ARBA" id="ARBA00022806"/>
    </source>
</evidence>
<dbReference type="Pfam" id="PF00270">
    <property type="entry name" value="DEAD"/>
    <property type="match status" value="1"/>
</dbReference>
<comment type="similarity">
    <text evidence="1">In the N-terminal section; belongs to the CRISPR-associated nuclease Cas3-HD family.</text>
</comment>
<evidence type="ECO:0000256" key="6">
    <source>
        <dbReference type="ARBA" id="ARBA00022801"/>
    </source>
</evidence>
<gene>
    <name evidence="14" type="primary">cas3</name>
    <name evidence="14" type="ORF">FRZ67_19160</name>
</gene>
<dbReference type="Pfam" id="PF22590">
    <property type="entry name" value="Cas3-like_C_2"/>
    <property type="match status" value="1"/>
</dbReference>
<keyword evidence="9" id="KW-0051">Antiviral defense</keyword>
<dbReference type="Proteomes" id="UP000321533">
    <property type="component" value="Chromosome"/>
</dbReference>
<evidence type="ECO:0000259" key="12">
    <source>
        <dbReference type="PROSITE" id="PS51194"/>
    </source>
</evidence>
<dbReference type="KEGG" id="pgin:FRZ67_19160"/>
<organism evidence="14 15">
    <name type="scientific">Panacibacter ginsenosidivorans</name>
    <dbReference type="NCBI Taxonomy" id="1813871"/>
    <lineage>
        <taxon>Bacteria</taxon>
        <taxon>Pseudomonadati</taxon>
        <taxon>Bacteroidota</taxon>
        <taxon>Chitinophagia</taxon>
        <taxon>Chitinophagales</taxon>
        <taxon>Chitinophagaceae</taxon>
        <taxon>Panacibacter</taxon>
    </lineage>
</organism>
<dbReference type="PANTHER" id="PTHR47959:SF16">
    <property type="entry name" value="CRISPR-ASSOCIATED NUCLEASE_HELICASE CAS3-RELATED"/>
    <property type="match status" value="1"/>
</dbReference>
<reference evidence="14 15" key="1">
    <citation type="journal article" date="2016" name="Int. J. Syst. Evol. Microbiol.">
        <title>Panacibacter ginsenosidivorans gen. nov., sp. nov., with ginsenoside converting activity isolated from soil of a ginseng field.</title>
        <authorList>
            <person name="Siddiqi M.Z."/>
            <person name="Muhammad Shafi S."/>
            <person name="Choi K.D."/>
            <person name="Im W.T."/>
        </authorList>
    </citation>
    <scope>NUCLEOTIDE SEQUENCE [LARGE SCALE GENOMIC DNA]</scope>
    <source>
        <strain evidence="14 15">Gsoil1550</strain>
    </source>
</reference>
<dbReference type="NCBIfam" id="TIGR01596">
    <property type="entry name" value="cas3_HD"/>
    <property type="match status" value="1"/>
</dbReference>
<evidence type="ECO:0000256" key="9">
    <source>
        <dbReference type="ARBA" id="ARBA00023118"/>
    </source>
</evidence>
<keyword evidence="8" id="KW-0067">ATP-binding</keyword>
<dbReference type="AlphaFoldDB" id="A0A5B8VE72"/>
<sequence length="770" mass="89001">MTLLAKSKDVKQNIKARTLKEHIDDCLLILDFLRRSFPRVASLTGMGDAYWEVLKICIICHDLGKAHLEFQNVLDGKPDNWKSQRHELFSLPFIEALSNIDKETSKIARLVVAGHHKDFETLRSFLNAYNNNDTFGSLEGLDEEQEDFETAFSKNVNILGVLNLLKDYPVTITTIHPKPIYGLIHGYNQKPYYQSNEGYFKLMMLFGGLKWCDHLGSALVNEIYQLENRDFDFLKRQQNELRAKYLDFYEHQKSSAKVNGHLILNAPTGSGKTESAFLWLKNQMINTGQGRAFYILPFTASINAMYERLNKAIGAEKGKVGMLHGKLSDYLNNYFEDLQYDINVKKDSIKEIKEKYKSIITPVKVATPFQLLKHLFGLKGYEQGIFEMAGCYLIFDEIHAYSPDVFAQIKVLLEFATKHLQAKVMIMTATMPRFLQAELEESLGKFSIVKANHELYESFKRHRIILKDGLLGGYINDIQKKLKDGKKVLVVCNTVKSAQNIFLQLKNSLNENEEILLHGSFTGMDRSRKERDLMKDHVKLLVGTQAIEVSLDIDYDMIFSEPAPIDALIQRFGRVNRKREKGICDCIIFKDSNKEDKYIYNPETVAKTLKAFENIIKEHQGIIDEALLQSAIDFVYCDWDENDRKEFEDKYQYLKDALQILSPMFKNKHTEEDFYSQFDGIKILPQSKKSDFEGHLNGFDFITAESLKVQIRKGRFMSWLKGQNIKKDIYAFDRGKKIYNVPYFITNKAYDSELGLLTDKEEVWQNTEII</sequence>
<dbReference type="SMART" id="SM00487">
    <property type="entry name" value="DEXDc"/>
    <property type="match status" value="1"/>
</dbReference>
<protein>
    <submittedName>
        <fullName evidence="14">CRISPR-associated helicase Cas3</fullName>
    </submittedName>
</protein>
<evidence type="ECO:0000256" key="2">
    <source>
        <dbReference type="ARBA" id="ARBA00009046"/>
    </source>
</evidence>
<evidence type="ECO:0000259" key="13">
    <source>
        <dbReference type="PROSITE" id="PS51643"/>
    </source>
</evidence>
<dbReference type="RefSeq" id="WP_147192200.1">
    <property type="nucleotide sequence ID" value="NZ_CP042435.1"/>
</dbReference>
<dbReference type="PROSITE" id="PS51192">
    <property type="entry name" value="HELICASE_ATP_BIND_1"/>
    <property type="match status" value="1"/>
</dbReference>
<dbReference type="InterPro" id="IPR014001">
    <property type="entry name" value="Helicase_ATP-bd"/>
</dbReference>
<dbReference type="PROSITE" id="PS51643">
    <property type="entry name" value="HD_CAS3"/>
    <property type="match status" value="1"/>
</dbReference>
<evidence type="ECO:0000256" key="5">
    <source>
        <dbReference type="ARBA" id="ARBA00022741"/>
    </source>
</evidence>
<dbReference type="InterPro" id="IPR001650">
    <property type="entry name" value="Helicase_C-like"/>
</dbReference>
<dbReference type="SMART" id="SM00490">
    <property type="entry name" value="HELICc"/>
    <property type="match status" value="1"/>
</dbReference>
<dbReference type="GO" id="GO:0046872">
    <property type="term" value="F:metal ion binding"/>
    <property type="evidence" value="ECO:0007669"/>
    <property type="project" value="UniProtKB-KW"/>
</dbReference>
<dbReference type="PANTHER" id="PTHR47959">
    <property type="entry name" value="ATP-DEPENDENT RNA HELICASE RHLE-RELATED"/>
    <property type="match status" value="1"/>
</dbReference>
<dbReference type="NCBIfam" id="TIGR01587">
    <property type="entry name" value="cas3_core"/>
    <property type="match status" value="1"/>
</dbReference>
<comment type="similarity">
    <text evidence="2">In the central section; belongs to the CRISPR-associated helicase Cas3 family.</text>
</comment>
<dbReference type="OrthoDB" id="9810236at2"/>
<dbReference type="InterPro" id="IPR006483">
    <property type="entry name" value="CRISPR-assoc_Cas3_HD"/>
</dbReference>
<dbReference type="CDD" id="cd09641">
    <property type="entry name" value="Cas3''_I"/>
    <property type="match status" value="1"/>
</dbReference>
<dbReference type="EMBL" id="CP042435">
    <property type="protein sequence ID" value="QEC69323.1"/>
    <property type="molecule type" value="Genomic_DNA"/>
</dbReference>
<name>A0A5B8VE72_9BACT</name>
<dbReference type="InterPro" id="IPR027417">
    <property type="entry name" value="P-loop_NTPase"/>
</dbReference>